<protein>
    <submittedName>
        <fullName evidence="1">Uncharacterized protein</fullName>
    </submittedName>
</protein>
<proteinExistence type="predicted"/>
<dbReference type="RefSeq" id="WP_013799143.1">
    <property type="nucleotide sequence ID" value="NC_015562.1"/>
</dbReference>
<dbReference type="AlphaFoldDB" id="F6BDI0"/>
<dbReference type="HOGENOM" id="CLU_024489_0_0_2"/>
<evidence type="ECO:0000313" key="2">
    <source>
        <dbReference type="Proteomes" id="UP000009227"/>
    </source>
</evidence>
<gene>
    <name evidence="1" type="ordered locus">Metig_0999</name>
</gene>
<sequence>MKTNKTIFLIVLFMLMNISSANIPYKWTSTIPVYFVPISSINNVSYYLSSDSIVVFYIDKDFECNEKMSKILPAINVYNNYHISPSAIPGNKTFKSIEPIFVYSKDGKKYIENFIVRGVKISENPPVYEVYDKKLFIPQTIDKNDKAILDVVGEYVAKKGGIFAYINKVPPYHKHVVVSGVVVEKIIPNPNGESAVVVAGRRIPVEVRDDEEISKKIAIIKKLSEIMNFNVTYITTGSENIEIIKKSSLEDDEKILLNQYWFKKWWGNYTHIYYKPSKDSENKNIDILAASYYPLIYFDKAPETFQNDPIGDYYPQTISYSGTEDVGYWNKGPKSENIYYYSTDEKYWEGDNNYCINPHWMYEGEYLPMYNNSEINENKYRYFSHWYVKNYGYALTKNVSGLLLFSNDKTLLDIIFGRDVEDAYWKLNPNGKIKYMVIPGKKNIEEENGITIIKIPGLSTEKIYGVNYIDEIYIPPSGEEFGIYIADIMKYDYDLINKLKDNYTYITSFRDYVNWINSYRKNSITIENNTIHLKSNNGIKITVYVNKSLYDILKDNNYKLQIEEYNKDACRFVISNPPKNLILN</sequence>
<dbReference type="OrthoDB" id="65278at2157"/>
<dbReference type="EMBL" id="CP002737">
    <property type="protein sequence ID" value="AEF96541.1"/>
    <property type="molecule type" value="Genomic_DNA"/>
</dbReference>
<dbReference type="STRING" id="880724.Metig_0999"/>
<evidence type="ECO:0000313" key="1">
    <source>
        <dbReference type="EMBL" id="AEF96541.1"/>
    </source>
</evidence>
<accession>F6BDI0</accession>
<reference evidence="1 2" key="1">
    <citation type="submission" date="2011-05" db="EMBL/GenBank/DDBJ databases">
        <title>Complete sequence of Methanotorris igneus Kol 5.</title>
        <authorList>
            <consortium name="US DOE Joint Genome Institute"/>
            <person name="Lucas S."/>
            <person name="Han J."/>
            <person name="Lapidus A."/>
            <person name="Cheng J.-F."/>
            <person name="Goodwin L."/>
            <person name="Pitluck S."/>
            <person name="Peters L."/>
            <person name="Mikhailova N."/>
            <person name="Chertkov O."/>
            <person name="Han C."/>
            <person name="Tapia R."/>
            <person name="Land M."/>
            <person name="Hauser L."/>
            <person name="Kyrpides N."/>
            <person name="Ivanova N."/>
            <person name="Pagani I."/>
            <person name="Sieprawska-Lupa M."/>
            <person name="Whitman W."/>
            <person name="Woyke T."/>
        </authorList>
    </citation>
    <scope>NUCLEOTIDE SEQUENCE [LARGE SCALE GENOMIC DNA]</scope>
    <source>
        <strain evidence="2">DSM 5666 / JCM 11834 / Kol 5</strain>
    </source>
</reference>
<name>F6BDI0_METIK</name>
<dbReference type="KEGG" id="mig:Metig_0999"/>
<dbReference type="Proteomes" id="UP000009227">
    <property type="component" value="Chromosome"/>
</dbReference>
<keyword evidence="2" id="KW-1185">Reference proteome</keyword>
<dbReference type="GeneID" id="10643846"/>
<organism evidence="2">
    <name type="scientific">Methanotorris igneus (strain DSM 5666 / JCM 11834 / Kol 5)</name>
    <dbReference type="NCBI Taxonomy" id="880724"/>
    <lineage>
        <taxon>Archaea</taxon>
        <taxon>Methanobacteriati</taxon>
        <taxon>Methanobacteriota</taxon>
        <taxon>Methanomada group</taxon>
        <taxon>Methanococci</taxon>
        <taxon>Methanococcales</taxon>
        <taxon>Methanocaldococcaceae</taxon>
        <taxon>Methanotorris</taxon>
    </lineage>
</organism>